<sequence length="246" mass="28018">MRYPTMMAGDASTYLQAKRAGNQVDVESLARFSGSGDEFDSSFLQPLRTALTKLMASFPEGIKSKSDPKANGFEGKASRVIHESLTVGSEVLADPEFWIWLAVTHFPDVIEWRYRYGKEDCAAQLGNYGVGSRTENLLYRLWLRAELVLDEEAADRYHLADSGQIDFYRSHLFRQGYANARNFARALLQFQYPKKSNPTEPKLKLLEIRDLVKRLRRMRSNLFLEILPEEECRAVIEAEAAVVVAN</sequence>
<organism evidence="1 2">
    <name type="scientific">Roseateles toxinivorans</name>
    <dbReference type="NCBI Taxonomy" id="270368"/>
    <lineage>
        <taxon>Bacteria</taxon>
        <taxon>Pseudomonadati</taxon>
        <taxon>Pseudomonadota</taxon>
        <taxon>Betaproteobacteria</taxon>
        <taxon>Burkholderiales</taxon>
        <taxon>Sphaerotilaceae</taxon>
        <taxon>Roseateles</taxon>
    </lineage>
</organism>
<evidence type="ECO:0000313" key="1">
    <source>
        <dbReference type="EMBL" id="TDP73109.1"/>
    </source>
</evidence>
<dbReference type="Pfam" id="PF19866">
    <property type="entry name" value="DUF6339"/>
    <property type="match status" value="1"/>
</dbReference>
<dbReference type="Proteomes" id="UP000295361">
    <property type="component" value="Unassembled WGS sequence"/>
</dbReference>
<accession>A0A4R6QRJ9</accession>
<proteinExistence type="predicted"/>
<keyword evidence="2" id="KW-1185">Reference proteome</keyword>
<dbReference type="InParanoid" id="A0A4R6QRJ9"/>
<gene>
    <name evidence="1" type="ORF">DES47_102855</name>
</gene>
<dbReference type="AlphaFoldDB" id="A0A4R6QRJ9"/>
<protein>
    <submittedName>
        <fullName evidence="1">Uncharacterized protein</fullName>
    </submittedName>
</protein>
<reference evidence="1 2" key="1">
    <citation type="submission" date="2019-03" db="EMBL/GenBank/DDBJ databases">
        <title>Genomic Encyclopedia of Type Strains, Phase IV (KMG-IV): sequencing the most valuable type-strain genomes for metagenomic binning, comparative biology and taxonomic classification.</title>
        <authorList>
            <person name="Goeker M."/>
        </authorList>
    </citation>
    <scope>NUCLEOTIDE SEQUENCE [LARGE SCALE GENOMIC DNA]</scope>
    <source>
        <strain evidence="1 2">DSM 16998</strain>
    </source>
</reference>
<name>A0A4R6QRJ9_9BURK</name>
<comment type="caution">
    <text evidence="1">The sequence shown here is derived from an EMBL/GenBank/DDBJ whole genome shotgun (WGS) entry which is preliminary data.</text>
</comment>
<evidence type="ECO:0000313" key="2">
    <source>
        <dbReference type="Proteomes" id="UP000295361"/>
    </source>
</evidence>
<dbReference type="EMBL" id="SNXS01000002">
    <property type="protein sequence ID" value="TDP73109.1"/>
    <property type="molecule type" value="Genomic_DNA"/>
</dbReference>
<dbReference type="InterPro" id="IPR045920">
    <property type="entry name" value="DUF6339"/>
</dbReference>